<keyword evidence="3" id="KW-1185">Reference proteome</keyword>
<dbReference type="HOGENOM" id="CLU_1947072_0_0_5"/>
<dbReference type="AlphaFoldDB" id="Q2K2F4"/>
<name>Q2K2F4_RHIEC</name>
<gene>
    <name evidence="2" type="ordered locus">RHE_PA00064</name>
</gene>
<accession>Q2K2F4</accession>
<feature type="region of interest" description="Disordered" evidence="1">
    <location>
        <begin position="82"/>
        <end position="109"/>
    </location>
</feature>
<sequence>MIAGVLNRNGLTTGNGNRWTRERVTALRSYRKIPVFRPQVDGVEPWLNLGGAAKLVGITPKRRVWRPRLAILRGLIRYPMAHGSSAVPNSPPRKHVRSSIAPGRTLDTPQDRIQIRKTYSLPQHKRWAL</sequence>
<evidence type="ECO:0000313" key="2">
    <source>
        <dbReference type="EMBL" id="ABC92931.1"/>
    </source>
</evidence>
<keyword evidence="2" id="KW-0614">Plasmid</keyword>
<dbReference type="Proteomes" id="UP000001936">
    <property type="component" value="Plasmid p42a"/>
</dbReference>
<dbReference type="KEGG" id="ret:RHE_PA00064"/>
<dbReference type="EMBL" id="CP000134">
    <property type="protein sequence ID" value="ABC92931.1"/>
    <property type="molecule type" value="Genomic_DNA"/>
</dbReference>
<proteinExistence type="predicted"/>
<reference evidence="2 3" key="1">
    <citation type="journal article" date="2006" name="Proc. Natl. Acad. Sci. U.S.A.">
        <title>The partitioned Rhizobium etli genome: genetic and metabolic redundancy in seven interacting replicons.</title>
        <authorList>
            <person name="Gonzalez V."/>
            <person name="Santamaria R.I."/>
            <person name="Bustos P."/>
            <person name="Hernandez-Gonzalez I."/>
            <person name="Medrano-Soto A."/>
            <person name="Moreno-Hagelsieb G."/>
            <person name="Janga S.C."/>
            <person name="Ramirez M.A."/>
            <person name="Jimenez-Jacinto V."/>
            <person name="Collado-Vides J."/>
            <person name="Davila G."/>
        </authorList>
    </citation>
    <scope>NUCLEOTIDE SEQUENCE [LARGE SCALE GENOMIC DNA]</scope>
    <source>
        <strain evidence="3">ATCC 51251 / DSM 11541 / JCM 21823 / NBRC 15573 / CFN 42</strain>
    </source>
</reference>
<geneLocation type="plasmid" evidence="2 3">
    <name>p42a</name>
</geneLocation>
<evidence type="ECO:0000256" key="1">
    <source>
        <dbReference type="SAM" id="MobiDB-lite"/>
    </source>
</evidence>
<evidence type="ECO:0000313" key="3">
    <source>
        <dbReference type="Proteomes" id="UP000001936"/>
    </source>
</evidence>
<organism evidence="2 3">
    <name type="scientific">Rhizobium etli (strain ATCC 51251 / DSM 11541 / JCM 21823 / NBRC 15573 / CFN 42)</name>
    <dbReference type="NCBI Taxonomy" id="347834"/>
    <lineage>
        <taxon>Bacteria</taxon>
        <taxon>Pseudomonadati</taxon>
        <taxon>Pseudomonadota</taxon>
        <taxon>Alphaproteobacteria</taxon>
        <taxon>Hyphomicrobiales</taxon>
        <taxon>Rhizobiaceae</taxon>
        <taxon>Rhizobium/Agrobacterium group</taxon>
        <taxon>Rhizobium</taxon>
    </lineage>
</organism>
<protein>
    <submittedName>
        <fullName evidence="2">Hypothetical conserved protein</fullName>
    </submittedName>
</protein>